<evidence type="ECO:0000256" key="1">
    <source>
        <dbReference type="SAM" id="MobiDB-lite"/>
    </source>
</evidence>
<evidence type="ECO:0000313" key="3">
    <source>
        <dbReference type="Proteomes" id="UP000593765"/>
    </source>
</evidence>
<dbReference type="Proteomes" id="UP000593765">
    <property type="component" value="Chromosome"/>
</dbReference>
<keyword evidence="3" id="KW-1185">Reference proteome</keyword>
<evidence type="ECO:0000313" key="2">
    <source>
        <dbReference type="EMBL" id="QOV87801.1"/>
    </source>
</evidence>
<feature type="region of interest" description="Disordered" evidence="1">
    <location>
        <begin position="1"/>
        <end position="80"/>
    </location>
</feature>
<dbReference type="SUPFAM" id="SSF141371">
    <property type="entry name" value="PilZ domain-like"/>
    <property type="match status" value="1"/>
</dbReference>
<dbReference type="RefSeq" id="WP_206290711.1">
    <property type="nucleotide sequence ID" value="NZ_CP063458.1"/>
</dbReference>
<feature type="region of interest" description="Disordered" evidence="1">
    <location>
        <begin position="98"/>
        <end position="117"/>
    </location>
</feature>
<dbReference type="KEGG" id="hbs:IPV69_16095"/>
<evidence type="ECO:0008006" key="4">
    <source>
        <dbReference type="Google" id="ProtNLM"/>
    </source>
</evidence>
<dbReference type="EMBL" id="CP063458">
    <property type="protein sequence ID" value="QOV87801.1"/>
    <property type="molecule type" value="Genomic_DNA"/>
</dbReference>
<organism evidence="2 3">
    <name type="scientific">Humisphaera borealis</name>
    <dbReference type="NCBI Taxonomy" id="2807512"/>
    <lineage>
        <taxon>Bacteria</taxon>
        <taxon>Pseudomonadati</taxon>
        <taxon>Planctomycetota</taxon>
        <taxon>Phycisphaerae</taxon>
        <taxon>Tepidisphaerales</taxon>
        <taxon>Tepidisphaeraceae</taxon>
        <taxon>Humisphaera</taxon>
    </lineage>
</organism>
<feature type="compositionally biased region" description="Basic and acidic residues" evidence="1">
    <location>
        <begin position="43"/>
        <end position="54"/>
    </location>
</feature>
<protein>
    <recommendedName>
        <fullName evidence="4">PilZ domain-containing protein</fullName>
    </recommendedName>
</protein>
<feature type="compositionally biased region" description="Polar residues" evidence="1">
    <location>
        <begin position="98"/>
        <end position="110"/>
    </location>
</feature>
<reference evidence="2 3" key="1">
    <citation type="submission" date="2020-10" db="EMBL/GenBank/DDBJ databases">
        <title>Wide distribution of Phycisphaera-like planctomycetes from WD2101 soil group in peatlands and genome analysis of the first cultivated representative.</title>
        <authorList>
            <person name="Dedysh S.N."/>
            <person name="Beletsky A.V."/>
            <person name="Ivanova A."/>
            <person name="Kulichevskaya I.S."/>
            <person name="Suzina N.E."/>
            <person name="Philippov D.A."/>
            <person name="Rakitin A.L."/>
            <person name="Mardanov A.V."/>
            <person name="Ravin N.V."/>
        </authorList>
    </citation>
    <scope>NUCLEOTIDE SEQUENCE [LARGE SCALE GENOMIC DNA]</scope>
    <source>
        <strain evidence="2 3">M1803</strain>
    </source>
</reference>
<accession>A0A7M2WSL7</accession>
<name>A0A7M2WSL7_9BACT</name>
<gene>
    <name evidence="2" type="ORF">IPV69_16095</name>
</gene>
<proteinExistence type="predicted"/>
<dbReference type="AlphaFoldDB" id="A0A7M2WSL7"/>
<sequence length="242" mass="26151">MSSKSKNKKSSETGVAGSITVTERSFASAGGASIRTPWGVFDMTRHDEDTRDPFEPDDPIAMFPDKARGTAGSMSDSPPPVSPRELFEMLMAPAAQVTRSSPVRTSPGNSPTATADATAFPPQAEMVLSALEVGRASSPGHDRRGQARKTYRVRAMLRFHSDPSGTPPWTVFTRDIHSRGVGFITQHRLPLGYGGVIEIPDPKGGPTPLRVSGTLLRCREAVSGWFEGSLYFNREQPDFDAC</sequence>